<accession>A0A1C6S274</accession>
<evidence type="ECO:0000313" key="3">
    <source>
        <dbReference type="Proteomes" id="UP000198959"/>
    </source>
</evidence>
<feature type="compositionally biased region" description="Polar residues" evidence="1">
    <location>
        <begin position="39"/>
        <end position="53"/>
    </location>
</feature>
<dbReference type="EMBL" id="FMHW01000002">
    <property type="protein sequence ID" value="SCL23589.1"/>
    <property type="molecule type" value="Genomic_DNA"/>
</dbReference>
<gene>
    <name evidence="2" type="ORF">GA0074692_1608</name>
</gene>
<protein>
    <submittedName>
        <fullName evidence="2">Uncharacterized protein</fullName>
    </submittedName>
</protein>
<dbReference type="Proteomes" id="UP000198959">
    <property type="component" value="Unassembled WGS sequence"/>
</dbReference>
<proteinExistence type="predicted"/>
<feature type="compositionally biased region" description="Basic residues" evidence="1">
    <location>
        <begin position="18"/>
        <end position="28"/>
    </location>
</feature>
<keyword evidence="3" id="KW-1185">Reference proteome</keyword>
<name>A0A1C6S274_9ACTN</name>
<evidence type="ECO:0000313" key="2">
    <source>
        <dbReference type="EMBL" id="SCL23589.1"/>
    </source>
</evidence>
<sequence>MNVSPVVAQRFTPMRVRSTGKHLGRSPQRRPTLEAGSSGIVSGTTAQPCTTPPRQRWRVLGTGAGGGVSEALEGRRLGDMASVRSRGGCLASRVRVRPGGSGSPVTAIVSAMWRCPGRPRPPFRRNGDAVGRRCGVMESLRPGGAARRGCATPECRPGGGRYTLRTAEEASERGRLGLLTDSGFAACWGVRSSGSPHMPYAGLIMAFADDRRRRRRRLVGPASPPPPRVVGWNVGRPAVVTLSGRPR</sequence>
<evidence type="ECO:0000256" key="1">
    <source>
        <dbReference type="SAM" id="MobiDB-lite"/>
    </source>
</evidence>
<organism evidence="2 3">
    <name type="scientific">Micromonospora pallida</name>
    <dbReference type="NCBI Taxonomy" id="145854"/>
    <lineage>
        <taxon>Bacteria</taxon>
        <taxon>Bacillati</taxon>
        <taxon>Actinomycetota</taxon>
        <taxon>Actinomycetes</taxon>
        <taxon>Micromonosporales</taxon>
        <taxon>Micromonosporaceae</taxon>
        <taxon>Micromonospora</taxon>
    </lineage>
</organism>
<feature type="region of interest" description="Disordered" evidence="1">
    <location>
        <begin position="1"/>
        <end position="55"/>
    </location>
</feature>
<dbReference type="AlphaFoldDB" id="A0A1C6S274"/>
<reference evidence="3" key="1">
    <citation type="submission" date="2016-06" db="EMBL/GenBank/DDBJ databases">
        <authorList>
            <person name="Varghese N."/>
            <person name="Submissions Spin"/>
        </authorList>
    </citation>
    <scope>NUCLEOTIDE SEQUENCE [LARGE SCALE GENOMIC DNA]</scope>
    <source>
        <strain evidence="3">DSM 43817</strain>
    </source>
</reference>